<comment type="caution">
    <text evidence="1">The sequence shown here is derived from an EMBL/GenBank/DDBJ whole genome shotgun (WGS) entry which is preliminary data.</text>
</comment>
<dbReference type="EMBL" id="CAINUL010000015">
    <property type="protein sequence ID" value="CAD0112710.1"/>
    <property type="molecule type" value="Genomic_DNA"/>
</dbReference>
<evidence type="ECO:0000313" key="1">
    <source>
        <dbReference type="EMBL" id="CAD0112710.1"/>
    </source>
</evidence>
<sequence>MRSSTTGDGWPDLPGAACSQDSTDTWAGRDAMISAVKDFCAGKRSICLDCYKGAKLCTDPHHTRGSKGELTSATFGSDFDYMNVSISWEGDGAAVISEHGCSTWLDIMTDGCNVPQSGQSSDKHGGLIEYTNTKLNATLKIEPLVVRRIWDGGQAGGQQCNSIDTNNYIDQGTLASNIGDFCTKSAGQNIAESDSIFSQIYNDGTPDRVELSTQWPKGQRNYQVFQDECVHYMSVIK</sequence>
<name>A0A9N8KIR7_9PEZI</name>
<dbReference type="Pfam" id="PF18647">
    <property type="entry name" value="Fungal_lectin_2"/>
    <property type="match status" value="1"/>
</dbReference>
<gene>
    <name evidence="1" type="ORF">AWRI4620_LOCUS6965</name>
</gene>
<protein>
    <submittedName>
        <fullName evidence="1">Uncharacterized protein</fullName>
    </submittedName>
</protein>
<organism evidence="1 2">
    <name type="scientific">Aureobasidium uvarum</name>
    <dbReference type="NCBI Taxonomy" id="2773716"/>
    <lineage>
        <taxon>Eukaryota</taxon>
        <taxon>Fungi</taxon>
        <taxon>Dikarya</taxon>
        <taxon>Ascomycota</taxon>
        <taxon>Pezizomycotina</taxon>
        <taxon>Dothideomycetes</taxon>
        <taxon>Dothideomycetidae</taxon>
        <taxon>Dothideales</taxon>
        <taxon>Saccotheciaceae</taxon>
        <taxon>Aureobasidium</taxon>
    </lineage>
</organism>
<accession>A0A9N8KIR7</accession>
<keyword evidence="2" id="KW-1185">Reference proteome</keyword>
<dbReference type="AlphaFoldDB" id="A0A9N8KIR7"/>
<evidence type="ECO:0000313" key="2">
    <source>
        <dbReference type="Proteomes" id="UP000745764"/>
    </source>
</evidence>
<proteinExistence type="predicted"/>
<reference evidence="1" key="1">
    <citation type="submission" date="2020-06" db="EMBL/GenBank/DDBJ databases">
        <authorList>
            <person name="Onetto C."/>
        </authorList>
    </citation>
    <scope>NUCLEOTIDE SEQUENCE</scope>
</reference>
<dbReference type="OrthoDB" id="21678at2759"/>
<dbReference type="Proteomes" id="UP000745764">
    <property type="component" value="Unassembled WGS sequence"/>
</dbReference>